<gene>
    <name evidence="1" type="ORF">LCGC14_0738120</name>
</gene>
<sequence>MTLQEVAGALVYAGRPRWQVDIAGCNKWQELLKRITKDDATVCSQTIGFVGLPRWLWILLDAISGRSYLKGLPRMMLRYVAKR</sequence>
<dbReference type="EMBL" id="LAZR01001733">
    <property type="protein sequence ID" value="KKN39961.1"/>
    <property type="molecule type" value="Genomic_DNA"/>
</dbReference>
<accession>A0A0F9SSE1</accession>
<evidence type="ECO:0000313" key="1">
    <source>
        <dbReference type="EMBL" id="KKN39961.1"/>
    </source>
</evidence>
<comment type="caution">
    <text evidence="1">The sequence shown here is derived from an EMBL/GenBank/DDBJ whole genome shotgun (WGS) entry which is preliminary data.</text>
</comment>
<organism evidence="1">
    <name type="scientific">marine sediment metagenome</name>
    <dbReference type="NCBI Taxonomy" id="412755"/>
    <lineage>
        <taxon>unclassified sequences</taxon>
        <taxon>metagenomes</taxon>
        <taxon>ecological metagenomes</taxon>
    </lineage>
</organism>
<proteinExistence type="predicted"/>
<protein>
    <recommendedName>
        <fullName evidence="2">Oxidoreductase</fullName>
    </recommendedName>
</protein>
<evidence type="ECO:0008006" key="2">
    <source>
        <dbReference type="Google" id="ProtNLM"/>
    </source>
</evidence>
<reference evidence="1" key="1">
    <citation type="journal article" date="2015" name="Nature">
        <title>Complex archaea that bridge the gap between prokaryotes and eukaryotes.</title>
        <authorList>
            <person name="Spang A."/>
            <person name="Saw J.H."/>
            <person name="Jorgensen S.L."/>
            <person name="Zaremba-Niedzwiedzka K."/>
            <person name="Martijn J."/>
            <person name="Lind A.E."/>
            <person name="van Eijk R."/>
            <person name="Schleper C."/>
            <person name="Guy L."/>
            <person name="Ettema T.J."/>
        </authorList>
    </citation>
    <scope>NUCLEOTIDE SEQUENCE</scope>
</reference>
<dbReference type="AlphaFoldDB" id="A0A0F9SSE1"/>
<name>A0A0F9SSE1_9ZZZZ</name>